<evidence type="ECO:0000256" key="1">
    <source>
        <dbReference type="SAM" id="MobiDB-lite"/>
    </source>
</evidence>
<keyword evidence="2" id="KW-1133">Transmembrane helix</keyword>
<dbReference type="AlphaFoldDB" id="A0A238WAW6"/>
<evidence type="ECO:0000313" key="3">
    <source>
        <dbReference type="EMBL" id="SNR43353.1"/>
    </source>
</evidence>
<evidence type="ECO:0000313" key="4">
    <source>
        <dbReference type="Proteomes" id="UP000198397"/>
    </source>
</evidence>
<dbReference type="Proteomes" id="UP000198397">
    <property type="component" value="Unassembled WGS sequence"/>
</dbReference>
<dbReference type="EMBL" id="FZNQ01000006">
    <property type="protein sequence ID" value="SNR43353.1"/>
    <property type="molecule type" value="Genomic_DNA"/>
</dbReference>
<dbReference type="RefSeq" id="WP_089384499.1">
    <property type="nucleotide sequence ID" value="NZ_FZNQ01000006.1"/>
</dbReference>
<accession>A0A238WAW6</accession>
<evidence type="ECO:0000256" key="2">
    <source>
        <dbReference type="SAM" id="Phobius"/>
    </source>
</evidence>
<protein>
    <submittedName>
        <fullName evidence="3">Uncharacterized protein</fullName>
    </submittedName>
</protein>
<keyword evidence="4" id="KW-1185">Reference proteome</keyword>
<organism evidence="3 4">
    <name type="scientific">Halorubrum vacuolatum</name>
    <name type="common">Natronobacterium vacuolatum</name>
    <dbReference type="NCBI Taxonomy" id="63740"/>
    <lineage>
        <taxon>Archaea</taxon>
        <taxon>Methanobacteriati</taxon>
        <taxon>Methanobacteriota</taxon>
        <taxon>Stenosarchaea group</taxon>
        <taxon>Halobacteria</taxon>
        <taxon>Halobacteriales</taxon>
        <taxon>Haloferacaceae</taxon>
        <taxon>Halorubrum</taxon>
    </lineage>
</organism>
<keyword evidence="2" id="KW-0472">Membrane</keyword>
<gene>
    <name evidence="3" type="ORF">SAMN06264855_10687</name>
</gene>
<feature type="transmembrane region" description="Helical" evidence="2">
    <location>
        <begin position="6"/>
        <end position="24"/>
    </location>
</feature>
<feature type="region of interest" description="Disordered" evidence="1">
    <location>
        <begin position="118"/>
        <end position="146"/>
    </location>
</feature>
<feature type="transmembrane region" description="Helical" evidence="2">
    <location>
        <begin position="64"/>
        <end position="97"/>
    </location>
</feature>
<name>A0A238WAW6_HALVU</name>
<proteinExistence type="predicted"/>
<sequence length="146" mass="16158">MIPAWFPSLILFSVPMTLLGYAFGRLHIRYLAFHGGESKYPEPIPETVEAYRELNHVEELQRTFYGVMAVPLVATAALSAATVVLLIGSFGVGYYFATLSIRELVGVERADEQRIFNDDSLEPIAEPSRSEDGNGIGSSRDDETDE</sequence>
<keyword evidence="2" id="KW-0812">Transmembrane</keyword>
<reference evidence="3 4" key="1">
    <citation type="submission" date="2017-06" db="EMBL/GenBank/DDBJ databases">
        <authorList>
            <person name="Kim H.J."/>
            <person name="Triplett B.A."/>
        </authorList>
    </citation>
    <scope>NUCLEOTIDE SEQUENCE [LARGE SCALE GENOMIC DNA]</scope>
    <source>
        <strain evidence="3 4">DSM 8800</strain>
    </source>
</reference>